<dbReference type="InterPro" id="IPR024647">
    <property type="entry name" value="DNA_pol_a_cat_su_N"/>
</dbReference>
<comment type="subcellular location">
    <subcellularLocation>
        <location evidence="1">Nucleus</location>
    </subcellularLocation>
</comment>
<feature type="domain" description="DNA-directed DNA polymerase family B multifunctional" evidence="14">
    <location>
        <begin position="839"/>
        <end position="1302"/>
    </location>
</feature>
<dbReference type="InterPro" id="IPR017964">
    <property type="entry name" value="DNA-dir_DNA_pol_B_CS"/>
</dbReference>
<dbReference type="InterPro" id="IPR023211">
    <property type="entry name" value="DNA_pol_palm_dom_sf"/>
</dbReference>
<gene>
    <name evidence="18" type="ORF">KC19_6G193200</name>
</gene>
<feature type="domain" description="Zinc finger DNA-directed DNA polymerase family B alpha" evidence="16">
    <location>
        <begin position="1342"/>
        <end position="1545"/>
    </location>
</feature>
<evidence type="ECO:0000256" key="7">
    <source>
        <dbReference type="ARBA" id="ARBA00022771"/>
    </source>
</evidence>
<evidence type="ECO:0000256" key="4">
    <source>
        <dbReference type="ARBA" id="ARBA00022695"/>
    </source>
</evidence>
<feature type="domain" description="DNA-directed DNA polymerase family B exonuclease" evidence="15">
    <location>
        <begin position="516"/>
        <end position="773"/>
    </location>
</feature>
<dbReference type="InterPro" id="IPR043502">
    <property type="entry name" value="DNA/RNA_pol_sf"/>
</dbReference>
<dbReference type="Gene3D" id="1.10.3200.20">
    <property type="entry name" value="DNA Polymerase alpha, zinc finger"/>
    <property type="match status" value="1"/>
</dbReference>
<evidence type="ECO:0000313" key="18">
    <source>
        <dbReference type="EMBL" id="KAG0570865.1"/>
    </source>
</evidence>
<evidence type="ECO:0000313" key="19">
    <source>
        <dbReference type="Proteomes" id="UP000822688"/>
    </source>
</evidence>
<organism evidence="18 19">
    <name type="scientific">Ceratodon purpureus</name>
    <name type="common">Fire moss</name>
    <name type="synonym">Dicranum purpureum</name>
    <dbReference type="NCBI Taxonomy" id="3225"/>
    <lineage>
        <taxon>Eukaryota</taxon>
        <taxon>Viridiplantae</taxon>
        <taxon>Streptophyta</taxon>
        <taxon>Embryophyta</taxon>
        <taxon>Bryophyta</taxon>
        <taxon>Bryophytina</taxon>
        <taxon>Bryopsida</taxon>
        <taxon>Dicranidae</taxon>
        <taxon>Pseudoditrichales</taxon>
        <taxon>Ditrichaceae</taxon>
        <taxon>Ceratodon</taxon>
    </lineage>
</organism>
<dbReference type="PRINTS" id="PR00106">
    <property type="entry name" value="DNAPOLB"/>
</dbReference>
<dbReference type="GO" id="GO:0005658">
    <property type="term" value="C:alpha DNA polymerase:primase complex"/>
    <property type="evidence" value="ECO:0007669"/>
    <property type="project" value="TreeGrafter"/>
</dbReference>
<dbReference type="Pfam" id="PF03104">
    <property type="entry name" value="DNA_pol_B_exo1"/>
    <property type="match status" value="1"/>
</dbReference>
<dbReference type="InterPro" id="IPR015088">
    <property type="entry name" value="Znf_DNA-dir_DNA_pol_B_alpha"/>
</dbReference>
<dbReference type="InterPro" id="IPR038256">
    <property type="entry name" value="Pol_alpha_znc_sf"/>
</dbReference>
<evidence type="ECO:0000256" key="2">
    <source>
        <dbReference type="ARBA" id="ARBA00005755"/>
    </source>
</evidence>
<keyword evidence="9 12" id="KW-0239">DNA-directed DNA polymerase</keyword>
<evidence type="ECO:0000256" key="10">
    <source>
        <dbReference type="ARBA" id="ARBA00023125"/>
    </source>
</evidence>
<dbReference type="SMART" id="SM00486">
    <property type="entry name" value="POLBc"/>
    <property type="match status" value="1"/>
</dbReference>
<keyword evidence="4 12" id="KW-0548">Nucleotidyltransferase</keyword>
<evidence type="ECO:0000256" key="6">
    <source>
        <dbReference type="ARBA" id="ARBA00022723"/>
    </source>
</evidence>
<dbReference type="PROSITE" id="PS00116">
    <property type="entry name" value="DNA_POLYMERASE_B"/>
    <property type="match status" value="1"/>
</dbReference>
<proteinExistence type="inferred from homology"/>
<evidence type="ECO:0000256" key="1">
    <source>
        <dbReference type="ARBA" id="ARBA00004123"/>
    </source>
</evidence>
<protein>
    <recommendedName>
        <fullName evidence="12">DNA polymerase</fullName>
        <ecNumber evidence="12">2.7.7.7</ecNumber>
    </recommendedName>
</protein>
<evidence type="ECO:0000256" key="9">
    <source>
        <dbReference type="ARBA" id="ARBA00022932"/>
    </source>
</evidence>
<evidence type="ECO:0000256" key="12">
    <source>
        <dbReference type="RuleBase" id="RU000442"/>
    </source>
</evidence>
<dbReference type="InterPro" id="IPR006133">
    <property type="entry name" value="DNA-dir_DNA_pol_B_exonuc"/>
</dbReference>
<dbReference type="Pfam" id="PF00136">
    <property type="entry name" value="DNA_pol_B"/>
    <property type="match status" value="1"/>
</dbReference>
<dbReference type="PANTHER" id="PTHR45861:SF1">
    <property type="entry name" value="DNA POLYMERASE ALPHA CATALYTIC SUBUNIT"/>
    <property type="match status" value="1"/>
</dbReference>
<accession>A0A8T0HJ97</accession>
<dbReference type="EMBL" id="CM026427">
    <property type="protein sequence ID" value="KAG0570865.1"/>
    <property type="molecule type" value="Genomic_DNA"/>
</dbReference>
<sequence length="1561" mass="173189">MATSGGGRRTRGVVPEVSARAAALLELKNLKDKGGRRVDTFQVREEEKIYDSLSEADYNLLVQKRREEVKNFVVADDGLGYADIGEEEDWNVDQYSDESGDEDGGGGKKKKKNGDEVKKDVPNRKAAALSAAASLIGKQRLASMFTSASGIPSLGRRMRDDKGVNTESILDDVLADISADDFDREREKRRRRANIRTSTAGQDVVFQPAPERLTLDNVVKSTFESQNVHSSHPIMDIPVSDHLEDADVSDDPPVVTTVPGHDQDPLGNTVQTVQAKEVGREELDKKVSDDMSARLKLEKDAAPIVLNAKISKVEDTGKGATAAWHAISKGVTENSATAVIKKEEDLNDRILCDGTSLPIDAEGRLPFFLIDAHEEPYGANPGTIYMFGKVPVGGRYESCCVVVRNMQRCVYAVPNPSVFPPNIIAELEQLVSSDQPEEKAIFRVKLQELATDLKQELAEKLVDLDVVKFTMYPVKRSYAFECPEVPTGENYAMKLTYSFQNPPLPSDLKGRNFVKVLGTHTSALELMLIKKRIKGPCWLSIAQPQRVTSSSQISWCKMEVNVEDPKDFMVAASGKGPSGIPPLTVASLNLKTVINHKQNVSEIASVSVVYCKRVKVDAPMPLAEWNNRDMLNHFSIVRKLDGGIYPMGFVSEVAKINTNTPNTLNAESSERALLNLLMVKLHQLDADVLVGHNISGFDLDILLHRLQANKVSSNQWSKIGRLKRSVMPRLNGGGSTFGSGASPGALTCLAGRLLCDTYLSSRELLREVSYSLTQLAKSQLGRERKELMPSQIPGMYGNSSSLLELIESGETDAWLSLGLMFHLSVLPLTRQLTNISGNLWSKTLQGNRAQRVEYLLLHEFHLRKFILPDKLSQKEKEKEAGKRKAPVLADTDLQADGEDGDNREIASDNVNGKKGKKGPAYLGGLVLEPKKGLYDKYILLLDFNSLYPSIIQEYNICFTTVEKAATGSIPSIPSSEVPGVLPQVLKGLVERRKQVKGWLKRTTDILKYQQFDIQQQALKLTANSMYGCLGFTNSRFYAKPIAELITAQGREILQSTVDLVQNSLNLEVIYGDTDSIMIHSGLEDLAAAKAIAVKVIKEVNKKYRLLEIDLDGVYKRMLLLKKKKYAAVKVQSNSDGSVTEVIEQKGLDIVRRDWSSLSKEIGNYCLEQILSGGSREEVVDAIHAQLRKLQEEMRKGDIELDKYIITKSLTKQPEDYPDAKNQPHVQVALRRKQNGHRISPSDTVPYIICIEKGSEGPQSGGIADRARHPDELKEENSNWLIDVEYYICHQIHPVVSRLCAPIEGTDAGHIADCLGLDSSKFLQRQSATTIDTDSARLTSASMLEDDDRYKLCEPLELVCAQCYKKYAFAGISEILAARATSNETPSTSAACPDPLMCTECNRSGGLNRMSPAMLANQVKLRADEFIKRYYECWMMCDDEMCGHITRNITLQRVGDAEKGTVCPLYPRCTGRLHRQYTEAHLYNQLTQFYRLLDASRVLEKIADVGERMAAEQKLAPVRAATDLAVQTINSVRSKCAYRFIKLRDMCVTVADPWTTVAQAVR</sequence>
<feature type="domain" description="DNA polymerase alpha catalytic subunit N-terminal" evidence="17">
    <location>
        <begin position="25"/>
        <end position="90"/>
    </location>
</feature>
<comment type="caution">
    <text evidence="18">The sequence shown here is derived from an EMBL/GenBank/DDBJ whole genome shotgun (WGS) entry which is preliminary data.</text>
</comment>
<evidence type="ECO:0000259" key="17">
    <source>
        <dbReference type="Pfam" id="PF12254"/>
    </source>
</evidence>
<dbReference type="EC" id="2.7.7.7" evidence="12"/>
<evidence type="ECO:0000256" key="3">
    <source>
        <dbReference type="ARBA" id="ARBA00022679"/>
    </source>
</evidence>
<dbReference type="GO" id="GO:0003887">
    <property type="term" value="F:DNA-directed DNA polymerase activity"/>
    <property type="evidence" value="ECO:0007669"/>
    <property type="project" value="UniProtKB-KW"/>
</dbReference>
<dbReference type="CDD" id="cd05776">
    <property type="entry name" value="DNA_polB_alpha_exo"/>
    <property type="match status" value="1"/>
</dbReference>
<dbReference type="InterPro" id="IPR012337">
    <property type="entry name" value="RNaseH-like_sf"/>
</dbReference>
<dbReference type="InterPro" id="IPR006172">
    <property type="entry name" value="DNA-dir_DNA_pol_B"/>
</dbReference>
<evidence type="ECO:0000256" key="5">
    <source>
        <dbReference type="ARBA" id="ARBA00022705"/>
    </source>
</evidence>
<name>A0A8T0HJ97_CERPU</name>
<dbReference type="InterPro" id="IPR006134">
    <property type="entry name" value="DNA-dir_DNA_pol_B_multi_dom"/>
</dbReference>
<evidence type="ECO:0000256" key="13">
    <source>
        <dbReference type="SAM" id="MobiDB-lite"/>
    </source>
</evidence>
<keyword evidence="6" id="KW-0479">Metal-binding</keyword>
<dbReference type="GO" id="GO:0003688">
    <property type="term" value="F:DNA replication origin binding"/>
    <property type="evidence" value="ECO:0007669"/>
    <property type="project" value="TreeGrafter"/>
</dbReference>
<dbReference type="FunFam" id="1.10.287.690:FF:000004">
    <property type="entry name" value="DNA polymerase"/>
    <property type="match status" value="1"/>
</dbReference>
<dbReference type="Gene3D" id="1.10.287.690">
    <property type="entry name" value="Helix hairpin bin"/>
    <property type="match status" value="1"/>
</dbReference>
<keyword evidence="8" id="KW-0862">Zinc</keyword>
<comment type="catalytic activity">
    <reaction evidence="12">
        <text>DNA(n) + a 2'-deoxyribonucleoside 5'-triphosphate = DNA(n+1) + diphosphate</text>
        <dbReference type="Rhea" id="RHEA:22508"/>
        <dbReference type="Rhea" id="RHEA-COMP:17339"/>
        <dbReference type="Rhea" id="RHEA-COMP:17340"/>
        <dbReference type="ChEBI" id="CHEBI:33019"/>
        <dbReference type="ChEBI" id="CHEBI:61560"/>
        <dbReference type="ChEBI" id="CHEBI:173112"/>
        <dbReference type="EC" id="2.7.7.7"/>
    </reaction>
</comment>
<dbReference type="FunFam" id="1.10.132.60:FF:000004">
    <property type="entry name" value="DNA polymerase"/>
    <property type="match status" value="1"/>
</dbReference>
<keyword evidence="3 12" id="KW-0808">Transferase</keyword>
<dbReference type="FunFam" id="3.30.420.10:FF:000043">
    <property type="entry name" value="DNA polymerase"/>
    <property type="match status" value="1"/>
</dbReference>
<dbReference type="GO" id="GO:0000166">
    <property type="term" value="F:nucleotide binding"/>
    <property type="evidence" value="ECO:0007669"/>
    <property type="project" value="InterPro"/>
</dbReference>
<dbReference type="PANTHER" id="PTHR45861">
    <property type="entry name" value="DNA POLYMERASE ALPHA CATALYTIC SUBUNIT"/>
    <property type="match status" value="1"/>
</dbReference>
<comment type="similarity">
    <text evidence="2 12">Belongs to the DNA polymerase type-B family.</text>
</comment>
<dbReference type="GO" id="GO:0006273">
    <property type="term" value="P:lagging strand elongation"/>
    <property type="evidence" value="ECO:0007669"/>
    <property type="project" value="TreeGrafter"/>
</dbReference>
<feature type="region of interest" description="Disordered" evidence="13">
    <location>
        <begin position="90"/>
        <end position="122"/>
    </location>
</feature>
<dbReference type="Gene3D" id="3.30.70.2820">
    <property type="match status" value="1"/>
</dbReference>
<dbReference type="GO" id="GO:1902975">
    <property type="term" value="P:mitotic DNA replication initiation"/>
    <property type="evidence" value="ECO:0007669"/>
    <property type="project" value="InterPro"/>
</dbReference>
<evidence type="ECO:0000256" key="8">
    <source>
        <dbReference type="ARBA" id="ARBA00022833"/>
    </source>
</evidence>
<dbReference type="GO" id="GO:0003697">
    <property type="term" value="F:single-stranded DNA binding"/>
    <property type="evidence" value="ECO:0007669"/>
    <property type="project" value="TreeGrafter"/>
</dbReference>
<dbReference type="GO" id="GO:0003682">
    <property type="term" value="F:chromatin binding"/>
    <property type="evidence" value="ECO:0007669"/>
    <property type="project" value="TreeGrafter"/>
</dbReference>
<dbReference type="CDD" id="cd05532">
    <property type="entry name" value="POLBc_alpha"/>
    <property type="match status" value="1"/>
</dbReference>
<dbReference type="Pfam" id="PF08996">
    <property type="entry name" value="zf-DNA_Pol"/>
    <property type="match status" value="1"/>
</dbReference>
<dbReference type="SUPFAM" id="SSF56672">
    <property type="entry name" value="DNA/RNA polymerases"/>
    <property type="match status" value="1"/>
</dbReference>
<evidence type="ECO:0000259" key="15">
    <source>
        <dbReference type="Pfam" id="PF03104"/>
    </source>
</evidence>
<dbReference type="GO" id="GO:0006272">
    <property type="term" value="P:leading strand elongation"/>
    <property type="evidence" value="ECO:0007669"/>
    <property type="project" value="TreeGrafter"/>
</dbReference>
<dbReference type="Gene3D" id="3.30.420.10">
    <property type="entry name" value="Ribonuclease H-like superfamily/Ribonuclease H"/>
    <property type="match status" value="1"/>
</dbReference>
<keyword evidence="19" id="KW-1185">Reference proteome</keyword>
<dbReference type="SUPFAM" id="SSF53098">
    <property type="entry name" value="Ribonuclease H-like"/>
    <property type="match status" value="1"/>
</dbReference>
<dbReference type="Gene3D" id="3.90.1600.10">
    <property type="entry name" value="Palm domain of DNA polymerase"/>
    <property type="match status" value="1"/>
</dbReference>
<dbReference type="Gene3D" id="2.40.50.730">
    <property type="match status" value="1"/>
</dbReference>
<dbReference type="InterPro" id="IPR042087">
    <property type="entry name" value="DNA_pol_B_thumb"/>
</dbReference>
<reference evidence="18 19" key="1">
    <citation type="submission" date="2020-06" db="EMBL/GenBank/DDBJ databases">
        <title>WGS assembly of Ceratodon purpureus strain R40.</title>
        <authorList>
            <person name="Carey S.B."/>
            <person name="Jenkins J."/>
            <person name="Shu S."/>
            <person name="Lovell J.T."/>
            <person name="Sreedasyam A."/>
            <person name="Maumus F."/>
            <person name="Tiley G.P."/>
            <person name="Fernandez-Pozo N."/>
            <person name="Barry K."/>
            <person name="Chen C."/>
            <person name="Wang M."/>
            <person name="Lipzen A."/>
            <person name="Daum C."/>
            <person name="Saski C.A."/>
            <person name="Payton A.C."/>
            <person name="Mcbreen J.C."/>
            <person name="Conrad R.E."/>
            <person name="Kollar L.M."/>
            <person name="Olsson S."/>
            <person name="Huttunen S."/>
            <person name="Landis J.B."/>
            <person name="Wickett N.J."/>
            <person name="Johnson M.G."/>
            <person name="Rensing S.A."/>
            <person name="Grimwood J."/>
            <person name="Schmutz J."/>
            <person name="Mcdaniel S.F."/>
        </authorList>
    </citation>
    <scope>NUCLEOTIDE SEQUENCE [LARGE SCALE GENOMIC DNA]</scope>
    <source>
        <strain evidence="18 19">R40</strain>
    </source>
</reference>
<dbReference type="InterPro" id="IPR036397">
    <property type="entry name" value="RNaseH_sf"/>
</dbReference>
<dbReference type="InterPro" id="IPR045846">
    <property type="entry name" value="POLBc_alpha"/>
</dbReference>
<dbReference type="GO" id="GO:0008270">
    <property type="term" value="F:zinc ion binding"/>
    <property type="evidence" value="ECO:0007669"/>
    <property type="project" value="UniProtKB-KW"/>
</dbReference>
<dbReference type="Proteomes" id="UP000822688">
    <property type="component" value="Chromosome 6"/>
</dbReference>
<feature type="compositionally biased region" description="Acidic residues" evidence="13">
    <location>
        <begin position="90"/>
        <end position="104"/>
    </location>
</feature>
<dbReference type="NCBIfam" id="TIGR00592">
    <property type="entry name" value="pol2"/>
    <property type="match status" value="1"/>
</dbReference>
<dbReference type="Pfam" id="PF12254">
    <property type="entry name" value="DNA_pol_alpha_N"/>
    <property type="match status" value="1"/>
</dbReference>
<evidence type="ECO:0000256" key="11">
    <source>
        <dbReference type="ARBA" id="ARBA00023242"/>
    </source>
</evidence>
<keyword evidence="11" id="KW-0539">Nucleus</keyword>
<keyword evidence="5 12" id="KW-0235">DNA replication</keyword>
<feature type="region of interest" description="Disordered" evidence="13">
    <location>
        <begin position="876"/>
        <end position="912"/>
    </location>
</feature>
<feature type="compositionally biased region" description="Basic and acidic residues" evidence="13">
    <location>
        <begin position="113"/>
        <end position="122"/>
    </location>
</feature>
<evidence type="ECO:0000259" key="16">
    <source>
        <dbReference type="Pfam" id="PF08996"/>
    </source>
</evidence>
<keyword evidence="10 12" id="KW-0238">DNA-binding</keyword>
<dbReference type="Gene3D" id="1.10.132.60">
    <property type="entry name" value="DNA polymerase family B, C-terminal domain"/>
    <property type="match status" value="1"/>
</dbReference>
<keyword evidence="7" id="KW-0863">Zinc-finger</keyword>
<evidence type="ECO:0000259" key="14">
    <source>
        <dbReference type="Pfam" id="PF00136"/>
    </source>
</evidence>